<evidence type="ECO:0000256" key="11">
    <source>
        <dbReference type="RuleBase" id="RU000488"/>
    </source>
</evidence>
<gene>
    <name evidence="13" type="ORF">TRICI_004328</name>
</gene>
<keyword evidence="6" id="KW-0999">Mitochondrion inner membrane</keyword>
<dbReference type="Pfam" id="PF00153">
    <property type="entry name" value="Mito_carr"/>
    <property type="match status" value="3"/>
</dbReference>
<evidence type="ECO:0008006" key="15">
    <source>
        <dbReference type="Google" id="ProtNLM"/>
    </source>
</evidence>
<evidence type="ECO:0000256" key="3">
    <source>
        <dbReference type="ARBA" id="ARBA00022448"/>
    </source>
</evidence>
<feature type="repeat" description="Solcar" evidence="10">
    <location>
        <begin position="53"/>
        <end position="140"/>
    </location>
</feature>
<evidence type="ECO:0000256" key="2">
    <source>
        <dbReference type="ARBA" id="ARBA00006375"/>
    </source>
</evidence>
<evidence type="ECO:0000256" key="7">
    <source>
        <dbReference type="ARBA" id="ARBA00022989"/>
    </source>
</evidence>
<dbReference type="GO" id="GO:0005743">
    <property type="term" value="C:mitochondrial inner membrane"/>
    <property type="evidence" value="ECO:0007669"/>
    <property type="project" value="UniProtKB-SubCell"/>
</dbReference>
<sequence length="357" mass="38858">MAEEQVAAPTSSAESLAFSMDPTLVELHEKHHHQHVLEEPAMPGGAAASGTQHSMANVLLAGGIGGAIGDSVIYPLDMVKTRQQGAPNVVKYKTMSRASWTILREEGLRKGVYGGYSPAIIGAFPATMLFFGTYEYIKRLFINRWGVPETLTHLTAGFLGDFVSSVIYVPSEVLKTRMQLQGRHNNPHFDSGYNYRGLTDAVRTIVRAEGPGALLYGYKATLIRDLPFSALQFAFYEKFHQWAQEFVGRKRDMGVGLELATGALAGGLAGVITTPLDVVKTRIQTQHNDPKTAPTASKPATLSNSTVGALRTVYKLEGVAGVFSGVGPRLFWTSIQSSIMLLIYQSTLKILEEHPVF</sequence>
<dbReference type="SUPFAM" id="SSF103506">
    <property type="entry name" value="Mitochondrial carrier"/>
    <property type="match status" value="1"/>
</dbReference>
<dbReference type="AlphaFoldDB" id="A0A642V175"/>
<dbReference type="PROSITE" id="PS50920">
    <property type="entry name" value="SOLCAR"/>
    <property type="match status" value="3"/>
</dbReference>
<dbReference type="Proteomes" id="UP000761534">
    <property type="component" value="Unassembled WGS sequence"/>
</dbReference>
<dbReference type="VEuPathDB" id="FungiDB:TRICI_004328"/>
<evidence type="ECO:0000256" key="8">
    <source>
        <dbReference type="ARBA" id="ARBA00023128"/>
    </source>
</evidence>
<dbReference type="GO" id="GO:0055085">
    <property type="term" value="P:transmembrane transport"/>
    <property type="evidence" value="ECO:0007669"/>
    <property type="project" value="InterPro"/>
</dbReference>
<keyword evidence="9 10" id="KW-0472">Membrane</keyword>
<evidence type="ECO:0000256" key="4">
    <source>
        <dbReference type="ARBA" id="ARBA00022692"/>
    </source>
</evidence>
<evidence type="ECO:0000256" key="9">
    <source>
        <dbReference type="ARBA" id="ARBA00023136"/>
    </source>
</evidence>
<dbReference type="InterPro" id="IPR018108">
    <property type="entry name" value="MCP_transmembrane"/>
</dbReference>
<feature type="transmembrane region" description="Helical" evidence="12">
    <location>
        <begin position="112"/>
        <end position="131"/>
    </location>
</feature>
<name>A0A642V175_9ASCO</name>
<dbReference type="OrthoDB" id="415315at2759"/>
<dbReference type="EMBL" id="SWFS01000331">
    <property type="protein sequence ID" value="KAA8909891.1"/>
    <property type="molecule type" value="Genomic_DNA"/>
</dbReference>
<dbReference type="FunFam" id="1.50.40.10:FF:000095">
    <property type="entry name" value="Mitochondrial carrier protein"/>
    <property type="match status" value="1"/>
</dbReference>
<evidence type="ECO:0000256" key="6">
    <source>
        <dbReference type="ARBA" id="ARBA00022792"/>
    </source>
</evidence>
<accession>A0A642V175</accession>
<dbReference type="PANTHER" id="PTHR45667">
    <property type="entry name" value="S-ADENOSYLMETHIONINE MITOCHONDRIAL CARRIER PROTEIN"/>
    <property type="match status" value="1"/>
</dbReference>
<keyword evidence="7 12" id="KW-1133">Transmembrane helix</keyword>
<evidence type="ECO:0000256" key="10">
    <source>
        <dbReference type="PROSITE-ProRule" id="PRU00282"/>
    </source>
</evidence>
<organism evidence="13 14">
    <name type="scientific">Trichomonascus ciferrii</name>
    <dbReference type="NCBI Taxonomy" id="44093"/>
    <lineage>
        <taxon>Eukaryota</taxon>
        <taxon>Fungi</taxon>
        <taxon>Dikarya</taxon>
        <taxon>Ascomycota</taxon>
        <taxon>Saccharomycotina</taxon>
        <taxon>Dipodascomycetes</taxon>
        <taxon>Dipodascales</taxon>
        <taxon>Trichomonascaceae</taxon>
        <taxon>Trichomonascus</taxon>
        <taxon>Trichomonascus ciferrii complex</taxon>
    </lineage>
</organism>
<comment type="subcellular location">
    <subcellularLocation>
        <location evidence="1">Mitochondrion inner membrane</location>
        <topology evidence="1">Multi-pass membrane protein</topology>
    </subcellularLocation>
</comment>
<evidence type="ECO:0000256" key="5">
    <source>
        <dbReference type="ARBA" id="ARBA00022737"/>
    </source>
</evidence>
<keyword evidence="5" id="KW-0677">Repeat</keyword>
<dbReference type="InterPro" id="IPR023395">
    <property type="entry name" value="MCP_dom_sf"/>
</dbReference>
<reference evidence="13" key="1">
    <citation type="journal article" date="2019" name="G3 (Bethesda)">
        <title>Genome Assemblies of Two Rare Opportunistic Yeast Pathogens: Diutina rugosa (syn. Candida rugosa) and Trichomonascus ciferrii (syn. Candida ciferrii).</title>
        <authorList>
            <person name="Mixao V."/>
            <person name="Saus E."/>
            <person name="Hansen A.P."/>
            <person name="Lass-Florl C."/>
            <person name="Gabaldon T."/>
        </authorList>
    </citation>
    <scope>NUCLEOTIDE SEQUENCE</scope>
    <source>
        <strain evidence="13">CBS 4856</strain>
    </source>
</reference>
<evidence type="ECO:0000313" key="14">
    <source>
        <dbReference type="Proteomes" id="UP000761534"/>
    </source>
</evidence>
<evidence type="ECO:0000313" key="13">
    <source>
        <dbReference type="EMBL" id="KAA8909891.1"/>
    </source>
</evidence>
<dbReference type="Gene3D" id="1.50.40.10">
    <property type="entry name" value="Mitochondrial carrier domain"/>
    <property type="match status" value="2"/>
</dbReference>
<keyword evidence="4 10" id="KW-0812">Transmembrane</keyword>
<evidence type="ECO:0000256" key="1">
    <source>
        <dbReference type="ARBA" id="ARBA00004448"/>
    </source>
</evidence>
<dbReference type="InterPro" id="IPR002067">
    <property type="entry name" value="MCP"/>
</dbReference>
<feature type="repeat" description="Solcar" evidence="10">
    <location>
        <begin position="253"/>
        <end position="350"/>
    </location>
</feature>
<evidence type="ECO:0000256" key="12">
    <source>
        <dbReference type="SAM" id="Phobius"/>
    </source>
</evidence>
<keyword evidence="3 11" id="KW-0813">Transport</keyword>
<feature type="repeat" description="Solcar" evidence="10">
    <location>
        <begin position="148"/>
        <end position="242"/>
    </location>
</feature>
<keyword evidence="14" id="KW-1185">Reference proteome</keyword>
<keyword evidence="8" id="KW-0496">Mitochondrion</keyword>
<comment type="caution">
    <text evidence="13">The sequence shown here is derived from an EMBL/GenBank/DDBJ whole genome shotgun (WGS) entry which is preliminary data.</text>
</comment>
<comment type="similarity">
    <text evidence="2 11">Belongs to the mitochondrial carrier (TC 2.A.29) family.</text>
</comment>
<proteinExistence type="inferred from homology"/>
<protein>
    <recommendedName>
        <fullName evidence="15">Mitochondrial carrier protein</fullName>
    </recommendedName>
</protein>
<dbReference type="PRINTS" id="PR00926">
    <property type="entry name" value="MITOCARRIER"/>
</dbReference>